<gene>
    <name evidence="8" type="ORF">C1707_00980</name>
    <name evidence="9" type="ORF">CFHF_06905</name>
</gene>
<evidence type="ECO:0000256" key="1">
    <source>
        <dbReference type="ARBA" id="ARBA00004442"/>
    </source>
</evidence>
<dbReference type="Proteomes" id="UP000281192">
    <property type="component" value="Chromosome"/>
</dbReference>
<dbReference type="OrthoDB" id="5476657at2"/>
<keyword evidence="4" id="KW-0798">TonB box</keyword>
<keyword evidence="3" id="KW-0998">Cell outer membrane</keyword>
<reference evidence="8 11" key="2">
    <citation type="submission" date="2018-01" db="EMBL/GenBank/DDBJ databases">
        <title>Complete genome sequence of Caulobacter flavus RHGG3.</title>
        <authorList>
            <person name="Yang E."/>
        </authorList>
    </citation>
    <scope>NUCLEOTIDE SEQUENCE [LARGE SCALE GENOMIC DNA]</scope>
    <source>
        <strain evidence="8 11">RHGG3</strain>
    </source>
</reference>
<dbReference type="AlphaFoldDB" id="A0A2N5CW60"/>
<keyword evidence="11" id="KW-1185">Reference proteome</keyword>
<comment type="similarity">
    <text evidence="4">Belongs to the TonB-dependent receptor family.</text>
</comment>
<sequence length="1136" mass="122896">MLQVTSRRSRARVLCDRASLGALTVAGSLLLAGTAFAQDAAPAAQASGQTEETAVEEVVVTGYRAALQSALSLKRSSNVMVDAINAEDIADFPDANLAESLQRLPGVSVDRENGEGRTITVRGLGSDFTRVRLNGLEALSTAGPSIAGDAANRSRGFDFNTFASELFSALKVQKTASAETDEGSLGATVDLETGKPLNFKDRRLALSVQDAYYKNGGTHSPRFAGLVSDRWETNWGDFGALFSVAYNKRNQIIDSYQRQAGQSDYTYRQSTFLATNSTATSPRRQGFAAPTGTACNGGVIPGINITNTAICSMLVGSNAAAYNLINNPSSATTNATSLTGTGTITAPGPLTRIPALATLNQQDLEQERLGLTGALQWRPTSRTTISYDWVYSELQQSSINYQVQTVGLNRNNTNNSTGNPFYTVNPATTAAQKRAFYASCTAQAANEVRDAIDCGQQLNGGALVAGTTNSYNPFNLDPYDYYNTASSVGYVPSANGTAMVDKFIGRPSVRLIDAALSPTGANADYLKLGNVDLRSAADAAFFTTYFRQSSLKLDHEFSDNFTMSAVWGKSSSKNKTQGLLADFIRLDSGQGVAGDDYLVYDARGGGDMPLLNLGFDATQASAWDFVKGYSALRHFQRFTNNDYETLRFDFKYDLDDNYAIRFGVSQRKYGFDTAEYRRLSGETLNPSLREAGTTTAAVSKVINWGTGLDVPNGGTTAFLAPDLQKMVSLFDFDCNCVNKWGDWRLSYLSSAANRYSVEEKDTGAFVQFDYNTELFGRELRGNVGTRYAITELDSSGLTNGSRPITGENKYTDVLPSLNAAYEVADNMYIRFGAAKVMARPMLGNLSPSVTAISVPTGAGAVVGGTMTVGNPKLDPFRAVNYDLSFEWYFTSGALVSVAIFDKQINNFPQTLINNAPLSQILDAAGIAALRAAQTNANAIAYIDQDNTFDIRQFDNAPGGYIRGIEVNYQQNLTFLPWYFKNLGVQFNATHLESELEYIITPANARTGAAAITAKGPFTGASPDAFNFTVFYEVEKFSARLSSSYRKGYSQTYPVAAGTCDPGYCDSPLVNDFAGSKKTFNLDGSATYKLTKNITLSLEALNLTDQKEERWAYQDDPVATRYAATGRSIFMGARFVY</sequence>
<evidence type="ECO:0000256" key="2">
    <source>
        <dbReference type="ARBA" id="ARBA00023136"/>
    </source>
</evidence>
<dbReference type="InterPro" id="IPR036942">
    <property type="entry name" value="Beta-barrel_TonB_sf"/>
</dbReference>
<dbReference type="EMBL" id="PJRQ01000012">
    <property type="protein sequence ID" value="PLR18052.1"/>
    <property type="molecule type" value="Genomic_DNA"/>
</dbReference>
<dbReference type="NCBIfam" id="TIGR01782">
    <property type="entry name" value="TonB-Xanth-Caul"/>
    <property type="match status" value="1"/>
</dbReference>
<keyword evidence="9" id="KW-0675">Receptor</keyword>
<dbReference type="InterPro" id="IPR037066">
    <property type="entry name" value="Plug_dom_sf"/>
</dbReference>
<feature type="domain" description="TonB-dependent receptor-like beta-barrel" evidence="6">
    <location>
        <begin position="601"/>
        <end position="1102"/>
    </location>
</feature>
<dbReference type="InterPro" id="IPR010104">
    <property type="entry name" value="TonB_rcpt_bac"/>
</dbReference>
<dbReference type="InterPro" id="IPR012910">
    <property type="entry name" value="Plug_dom"/>
</dbReference>
<comment type="subcellular location">
    <subcellularLocation>
        <location evidence="1 4">Cell outer membrane</location>
    </subcellularLocation>
</comment>
<feature type="signal peptide" evidence="5">
    <location>
        <begin position="1"/>
        <end position="37"/>
    </location>
</feature>
<dbReference type="RefSeq" id="WP_101712288.1">
    <property type="nucleotide sequence ID" value="NZ_CP026100.1"/>
</dbReference>
<dbReference type="GO" id="GO:0009279">
    <property type="term" value="C:cell outer membrane"/>
    <property type="evidence" value="ECO:0007669"/>
    <property type="project" value="UniProtKB-SubCell"/>
</dbReference>
<dbReference type="Pfam" id="PF00593">
    <property type="entry name" value="TonB_dep_Rec_b-barrel"/>
    <property type="match status" value="1"/>
</dbReference>
<evidence type="ECO:0000259" key="6">
    <source>
        <dbReference type="Pfam" id="PF00593"/>
    </source>
</evidence>
<keyword evidence="2 4" id="KW-0472">Membrane</keyword>
<feature type="domain" description="TonB-dependent receptor plug" evidence="7">
    <location>
        <begin position="75"/>
        <end position="187"/>
    </location>
</feature>
<dbReference type="SUPFAM" id="SSF56935">
    <property type="entry name" value="Porins"/>
    <property type="match status" value="1"/>
</dbReference>
<evidence type="ECO:0000313" key="8">
    <source>
        <dbReference type="EMBL" id="AYV44943.1"/>
    </source>
</evidence>
<reference evidence="9 10" key="1">
    <citation type="submission" date="2017-12" db="EMBL/GenBank/DDBJ databases">
        <title>The genome sequence of Caulobacter flavus CGMCC1 15093.</title>
        <authorList>
            <person name="Gao J."/>
            <person name="Mao X."/>
            <person name="Sun J."/>
        </authorList>
    </citation>
    <scope>NUCLEOTIDE SEQUENCE [LARGE SCALE GENOMIC DNA]</scope>
    <source>
        <strain evidence="9 10">CGMCC1 15093</strain>
    </source>
</reference>
<organism evidence="9 10">
    <name type="scientific">Caulobacter flavus</name>
    <dbReference type="NCBI Taxonomy" id="1679497"/>
    <lineage>
        <taxon>Bacteria</taxon>
        <taxon>Pseudomonadati</taxon>
        <taxon>Pseudomonadota</taxon>
        <taxon>Alphaproteobacteria</taxon>
        <taxon>Caulobacterales</taxon>
        <taxon>Caulobacteraceae</taxon>
        <taxon>Caulobacter</taxon>
    </lineage>
</organism>
<proteinExistence type="inferred from homology"/>
<dbReference type="KEGG" id="cfh:C1707_00980"/>
<evidence type="ECO:0000256" key="4">
    <source>
        <dbReference type="RuleBase" id="RU003357"/>
    </source>
</evidence>
<evidence type="ECO:0000259" key="7">
    <source>
        <dbReference type="Pfam" id="PF07715"/>
    </source>
</evidence>
<evidence type="ECO:0000313" key="10">
    <source>
        <dbReference type="Proteomes" id="UP000234483"/>
    </source>
</evidence>
<dbReference type="EMBL" id="CP026100">
    <property type="protein sequence ID" value="AYV44943.1"/>
    <property type="molecule type" value="Genomic_DNA"/>
</dbReference>
<evidence type="ECO:0000256" key="3">
    <source>
        <dbReference type="ARBA" id="ARBA00023237"/>
    </source>
</evidence>
<evidence type="ECO:0000313" key="9">
    <source>
        <dbReference type="EMBL" id="PLR18052.1"/>
    </source>
</evidence>
<evidence type="ECO:0000256" key="5">
    <source>
        <dbReference type="SAM" id="SignalP"/>
    </source>
</evidence>
<evidence type="ECO:0000313" key="11">
    <source>
        <dbReference type="Proteomes" id="UP000281192"/>
    </source>
</evidence>
<protein>
    <submittedName>
        <fullName evidence="9">TonB-dependent receptor</fullName>
    </submittedName>
</protein>
<dbReference type="PANTHER" id="PTHR40980">
    <property type="entry name" value="PLUG DOMAIN-CONTAINING PROTEIN"/>
    <property type="match status" value="1"/>
</dbReference>
<dbReference type="InterPro" id="IPR000531">
    <property type="entry name" value="Beta-barrel_TonB"/>
</dbReference>
<dbReference type="PANTHER" id="PTHR40980:SF3">
    <property type="entry name" value="TONB-DEPENDENT RECEPTOR-LIKE BETA-BARREL DOMAIN-CONTAINING PROTEIN"/>
    <property type="match status" value="1"/>
</dbReference>
<keyword evidence="5" id="KW-0732">Signal</keyword>
<accession>A0A2N5CW60</accession>
<dbReference type="Gene3D" id="2.40.170.20">
    <property type="entry name" value="TonB-dependent receptor, beta-barrel domain"/>
    <property type="match status" value="1"/>
</dbReference>
<feature type="chain" id="PRO_5044578029" evidence="5">
    <location>
        <begin position="38"/>
        <end position="1136"/>
    </location>
</feature>
<name>A0A2N5CW60_9CAUL</name>
<dbReference type="Proteomes" id="UP000234483">
    <property type="component" value="Unassembled WGS sequence"/>
</dbReference>
<dbReference type="Pfam" id="PF07715">
    <property type="entry name" value="Plug"/>
    <property type="match status" value="1"/>
</dbReference>
<dbReference type="Gene3D" id="2.170.130.10">
    <property type="entry name" value="TonB-dependent receptor, plug domain"/>
    <property type="match status" value="1"/>
</dbReference>